<keyword evidence="20" id="KW-1185">Reference proteome</keyword>
<evidence type="ECO:0000256" key="17">
    <source>
        <dbReference type="SAM" id="MobiDB-lite"/>
    </source>
</evidence>
<dbReference type="GO" id="GO:0005524">
    <property type="term" value="F:ATP binding"/>
    <property type="evidence" value="ECO:0007669"/>
    <property type="project" value="UniProtKB-KW"/>
</dbReference>
<keyword evidence="8 16" id="KW-0548">Nucleotidyltransferase</keyword>
<dbReference type="InterPro" id="IPR045094">
    <property type="entry name" value="NMNAT_euk"/>
</dbReference>
<evidence type="ECO:0000256" key="7">
    <source>
        <dbReference type="ARBA" id="ARBA00022679"/>
    </source>
</evidence>
<evidence type="ECO:0000256" key="8">
    <source>
        <dbReference type="ARBA" id="ARBA00022695"/>
    </source>
</evidence>
<dbReference type="Gene3D" id="3.40.50.620">
    <property type="entry name" value="HUPs"/>
    <property type="match status" value="1"/>
</dbReference>
<dbReference type="FunCoup" id="G0VKN1">
    <property type="interactions" value="384"/>
</dbReference>
<comment type="catalytic activity">
    <reaction evidence="13 16">
        <text>nicotinate beta-D-ribonucleotide + ATP + H(+) = deamido-NAD(+) + diphosphate</text>
        <dbReference type="Rhea" id="RHEA:22860"/>
        <dbReference type="ChEBI" id="CHEBI:15378"/>
        <dbReference type="ChEBI" id="CHEBI:30616"/>
        <dbReference type="ChEBI" id="CHEBI:33019"/>
        <dbReference type="ChEBI" id="CHEBI:57502"/>
        <dbReference type="ChEBI" id="CHEBI:58437"/>
        <dbReference type="EC" id="2.7.7.18"/>
    </reaction>
</comment>
<evidence type="ECO:0000256" key="10">
    <source>
        <dbReference type="ARBA" id="ARBA00022840"/>
    </source>
</evidence>
<dbReference type="InterPro" id="IPR051182">
    <property type="entry name" value="Euk_NMN_adenylyltrnsfrase"/>
</dbReference>
<evidence type="ECO:0000256" key="5">
    <source>
        <dbReference type="ARBA" id="ARBA00022553"/>
    </source>
</evidence>
<dbReference type="Proteomes" id="UP000001640">
    <property type="component" value="Chromosome 10"/>
</dbReference>
<feature type="compositionally biased region" description="Pro residues" evidence="17">
    <location>
        <begin position="9"/>
        <end position="23"/>
    </location>
</feature>
<feature type="compositionally biased region" description="Polar residues" evidence="17">
    <location>
        <begin position="126"/>
        <end position="138"/>
    </location>
</feature>
<dbReference type="NCBIfam" id="TIGR00482">
    <property type="entry name" value="nicotinate (nicotinamide) nucleotide adenylyltransferase"/>
    <property type="match status" value="1"/>
</dbReference>
<evidence type="ECO:0000256" key="11">
    <source>
        <dbReference type="ARBA" id="ARBA00023027"/>
    </source>
</evidence>
<dbReference type="KEGG" id="ncs:NCAS_0J00890"/>
<dbReference type="GO" id="GO:0005634">
    <property type="term" value="C:nucleus"/>
    <property type="evidence" value="ECO:0007669"/>
    <property type="project" value="UniProtKB-SubCell"/>
</dbReference>
<dbReference type="GO" id="GO:0004515">
    <property type="term" value="F:nicotinate-nucleotide adenylyltransferase activity"/>
    <property type="evidence" value="ECO:0007669"/>
    <property type="project" value="UniProtKB-EC"/>
</dbReference>
<feature type="region of interest" description="Disordered" evidence="17">
    <location>
        <begin position="1"/>
        <end position="35"/>
    </location>
</feature>
<dbReference type="InterPro" id="IPR014729">
    <property type="entry name" value="Rossmann-like_a/b/a_fold"/>
</dbReference>
<comment type="pathway">
    <text evidence="2 16">Cofactor biosynthesis; NAD(+) biosynthesis; NAD(+) from nicotinamide D-ribonucleotide: step 1/1.</text>
</comment>
<keyword evidence="6 16" id="KW-0662">Pyridine nucleotide biosynthesis</keyword>
<evidence type="ECO:0000256" key="9">
    <source>
        <dbReference type="ARBA" id="ARBA00022741"/>
    </source>
</evidence>
<keyword evidence="10 16" id="KW-0067">ATP-binding</keyword>
<feature type="compositionally biased region" description="Low complexity" evidence="17">
    <location>
        <begin position="78"/>
        <end position="91"/>
    </location>
</feature>
<dbReference type="GO" id="GO:0009435">
    <property type="term" value="P:NAD+ biosynthetic process"/>
    <property type="evidence" value="ECO:0007669"/>
    <property type="project" value="UniProtKB-UniPathway"/>
</dbReference>
<evidence type="ECO:0000256" key="1">
    <source>
        <dbReference type="ARBA" id="ARBA00004123"/>
    </source>
</evidence>
<keyword evidence="9 16" id="KW-0547">Nucleotide-binding</keyword>
<dbReference type="SUPFAM" id="SSF52374">
    <property type="entry name" value="Nucleotidylyl transferase"/>
    <property type="match status" value="1"/>
</dbReference>
<keyword evidence="11 16" id="KW-0520">NAD</keyword>
<dbReference type="UniPathway" id="UPA00253">
    <property type="reaction ID" value="UER00332"/>
</dbReference>
<evidence type="ECO:0000256" key="3">
    <source>
        <dbReference type="ARBA" id="ARBA00005019"/>
    </source>
</evidence>
<dbReference type="InParanoid" id="G0VKN1"/>
<dbReference type="PANTHER" id="PTHR12039">
    <property type="entry name" value="NICOTINAMIDE MONONUCLEOTIDE ADENYLYLTRANSFERASE"/>
    <property type="match status" value="1"/>
</dbReference>
<reference evidence="19 20" key="1">
    <citation type="journal article" date="2011" name="Proc. Natl. Acad. Sci. U.S.A.">
        <title>Evolutionary erosion of yeast sex chromosomes by mating-type switching accidents.</title>
        <authorList>
            <person name="Gordon J.L."/>
            <person name="Armisen D."/>
            <person name="Proux-Wera E."/>
            <person name="Oheigeartaigh S.S."/>
            <person name="Byrne K.P."/>
            <person name="Wolfe K.H."/>
        </authorList>
    </citation>
    <scope>NUCLEOTIDE SEQUENCE [LARGE SCALE GENOMIC DNA]</scope>
    <source>
        <strain evidence="20">ATCC 76901 / BCRC 22586 / CBS 4309 / NBRC 1992 / NRRL Y-12630</strain>
    </source>
</reference>
<dbReference type="AlphaFoldDB" id="G0VKN1"/>
<comment type="subcellular location">
    <subcellularLocation>
        <location evidence="1">Nucleus</location>
    </subcellularLocation>
</comment>
<dbReference type="InterPro" id="IPR005248">
    <property type="entry name" value="NadD/NMNAT"/>
</dbReference>
<dbReference type="Pfam" id="PF01467">
    <property type="entry name" value="CTP_transf_like"/>
    <property type="match status" value="1"/>
</dbReference>
<dbReference type="PANTHER" id="PTHR12039:SF0">
    <property type="entry name" value="NICOTINAMIDE-NUCLEOTIDE ADENYLYLTRANSFERASE"/>
    <property type="match status" value="1"/>
</dbReference>
<gene>
    <name evidence="19" type="primary">NCAS0J00890</name>
    <name evidence="19" type="ordered locus">NCAS_0J00890</name>
</gene>
<evidence type="ECO:0000256" key="16">
    <source>
        <dbReference type="RuleBase" id="RU362021"/>
    </source>
</evidence>
<dbReference type="HOGENOM" id="CLU_033366_5_0_1"/>
<comment type="function">
    <text evidence="15">Catalyzes the formation of NAD(+) from nicotinamide mononucleotide (NMN) and ATP. Can also use the deamidated form; nicotinic acid mononucleotide (NaMN) as substrate to form deamido-NAD(+) (NaAD). Key enzyme in both de novo and salvage pathways for NAD(+) biosynthesis. Predominantly acts in the salvage pathways via NMN.</text>
</comment>
<keyword evidence="7 16" id="KW-0808">Transferase</keyword>
<feature type="domain" description="Cytidyltransferase-like" evidence="18">
    <location>
        <begin position="193"/>
        <end position="383"/>
    </location>
</feature>
<dbReference type="InterPro" id="IPR004821">
    <property type="entry name" value="Cyt_trans-like"/>
</dbReference>
<dbReference type="CDD" id="cd09286">
    <property type="entry name" value="NMNAT_Eukarya"/>
    <property type="match status" value="1"/>
</dbReference>
<dbReference type="OrthoDB" id="422187at2759"/>
<proteinExistence type="inferred from homology"/>
<comment type="pathway">
    <text evidence="3">Cofactor biosynthesis; NAD(+) biosynthesis; deamido-NAD(+) from nicotinate D-ribonucleotide: step 1/1.</text>
</comment>
<comment type="catalytic activity">
    <reaction evidence="14 16">
        <text>beta-nicotinamide D-ribonucleotide + ATP + H(+) = diphosphate + NAD(+)</text>
        <dbReference type="Rhea" id="RHEA:21360"/>
        <dbReference type="ChEBI" id="CHEBI:14649"/>
        <dbReference type="ChEBI" id="CHEBI:15378"/>
        <dbReference type="ChEBI" id="CHEBI:30616"/>
        <dbReference type="ChEBI" id="CHEBI:33019"/>
        <dbReference type="ChEBI" id="CHEBI:57540"/>
        <dbReference type="EC" id="2.7.7.1"/>
    </reaction>
</comment>
<evidence type="ECO:0000256" key="4">
    <source>
        <dbReference type="ARBA" id="ARBA00007064"/>
    </source>
</evidence>
<dbReference type="GO" id="GO:0042802">
    <property type="term" value="F:identical protein binding"/>
    <property type="evidence" value="ECO:0007669"/>
    <property type="project" value="EnsemblFungi"/>
</dbReference>
<dbReference type="eggNOG" id="KOG3199">
    <property type="taxonomic scope" value="Eukaryota"/>
</dbReference>
<evidence type="ECO:0000256" key="12">
    <source>
        <dbReference type="ARBA" id="ARBA00023242"/>
    </source>
</evidence>
<feature type="region of interest" description="Disordered" evidence="17">
    <location>
        <begin position="69"/>
        <end position="139"/>
    </location>
</feature>
<evidence type="ECO:0000256" key="6">
    <source>
        <dbReference type="ARBA" id="ARBA00022642"/>
    </source>
</evidence>
<evidence type="ECO:0000313" key="19">
    <source>
        <dbReference type="EMBL" id="CCC72068.1"/>
    </source>
</evidence>
<dbReference type="EC" id="2.7.7.1" evidence="16"/>
<evidence type="ECO:0000259" key="18">
    <source>
        <dbReference type="Pfam" id="PF01467"/>
    </source>
</evidence>
<evidence type="ECO:0000256" key="15">
    <source>
        <dbReference type="ARBA" id="ARBA00053172"/>
    </source>
</evidence>
<name>G0VKN1_NAUCA</name>
<organism evidence="19 20">
    <name type="scientific">Naumovozyma castellii</name>
    <name type="common">Yeast</name>
    <name type="synonym">Saccharomyces castellii</name>
    <dbReference type="NCBI Taxonomy" id="27288"/>
    <lineage>
        <taxon>Eukaryota</taxon>
        <taxon>Fungi</taxon>
        <taxon>Dikarya</taxon>
        <taxon>Ascomycota</taxon>
        <taxon>Saccharomycotina</taxon>
        <taxon>Saccharomycetes</taxon>
        <taxon>Saccharomycetales</taxon>
        <taxon>Saccharomycetaceae</taxon>
        <taxon>Naumovozyma</taxon>
    </lineage>
</organism>
<dbReference type="EMBL" id="HE576761">
    <property type="protein sequence ID" value="CCC72068.1"/>
    <property type="molecule type" value="Genomic_DNA"/>
</dbReference>
<dbReference type="STRING" id="1064592.G0VKN1"/>
<evidence type="ECO:0000256" key="2">
    <source>
        <dbReference type="ARBA" id="ARBA00004658"/>
    </source>
</evidence>
<accession>G0VKN1</accession>
<keyword evidence="5" id="KW-0597">Phosphoprotein</keyword>
<sequence length="425" mass="47332">MDPTRAPDFKPPSPNEQPHPPLDPTSTIPKSGPIVPYVLADYNSSIDAPFNINSLPSTIASSLRITNKSAADARDHPNSSSTNTTTTASSSQRHSNHIPLDTSDFQPLSTEVSSEDDDDETIDTKLSISAPQPATSTEDPIIHIGVQKNQIADLEEVPHGIVRQSRSLDNYEFPTHRLCKSLQNSNKLPLVIVACGSFSPITYLHLRMFEMALDAINEQTRFEVIGGYYSPVSDNYQKPGLATASHRVRMCELACERTSSWLMVDAWESLQPTYQRTAKVLDHFNYEINVKRGGVATVTGEMVGVKIMLLAGGDLIESMGEPNVWADADLHHILGNYGCLIVERTGSDVRSFLLSHDIMYEHRRNVLVIKQLIYNDISSTKVRLFIRRGMSVQYLLPNSVIRYIQEHNLYVNQTEPVKQVMGGKE</sequence>
<evidence type="ECO:0000313" key="20">
    <source>
        <dbReference type="Proteomes" id="UP000001640"/>
    </source>
</evidence>
<dbReference type="EC" id="2.7.7.18" evidence="16"/>
<evidence type="ECO:0000256" key="14">
    <source>
        <dbReference type="ARBA" id="ARBA00049001"/>
    </source>
</evidence>
<dbReference type="FunFam" id="3.40.50.620:FF:000074">
    <property type="entry name" value="Nicotinamide-nucleotide adenylyltransferase"/>
    <property type="match status" value="1"/>
</dbReference>
<dbReference type="GeneID" id="96905766"/>
<evidence type="ECO:0000256" key="13">
    <source>
        <dbReference type="ARBA" id="ARBA00048721"/>
    </source>
</evidence>
<dbReference type="GO" id="GO:0000309">
    <property type="term" value="F:nicotinamide-nucleotide adenylyltransferase activity"/>
    <property type="evidence" value="ECO:0007669"/>
    <property type="project" value="UniProtKB-EC"/>
</dbReference>
<dbReference type="RefSeq" id="XP_003678407.1">
    <property type="nucleotide sequence ID" value="XM_003678359.1"/>
</dbReference>
<dbReference type="OMA" id="VPHGIQR"/>
<reference key="2">
    <citation type="submission" date="2011-08" db="EMBL/GenBank/DDBJ databases">
        <title>Genome sequence of Naumovozyma castellii.</title>
        <authorList>
            <person name="Gordon J.L."/>
            <person name="Armisen D."/>
            <person name="Proux-Wera E."/>
            <person name="OhEigeartaigh S.S."/>
            <person name="Byrne K.P."/>
            <person name="Wolfe K.H."/>
        </authorList>
    </citation>
    <scope>NUCLEOTIDE SEQUENCE</scope>
    <source>
        <strain>Type strain:CBS 4309</strain>
    </source>
</reference>
<keyword evidence="12" id="KW-0539">Nucleus</keyword>
<protein>
    <recommendedName>
        <fullName evidence="16">Nicotinamide-nucleotide adenylyltransferase</fullName>
        <ecNumber evidence="16">2.7.7.1</ecNumber>
        <ecNumber evidence="16">2.7.7.18</ecNumber>
    </recommendedName>
</protein>
<comment type="similarity">
    <text evidence="4 16">Belongs to the eukaryotic NMN adenylyltransferase family.</text>
</comment>